<feature type="compositionally biased region" description="Low complexity" evidence="1">
    <location>
        <begin position="262"/>
        <end position="271"/>
    </location>
</feature>
<reference evidence="2 3" key="1">
    <citation type="journal article" date="2015" name="Genome Biol.">
        <title>Comparative genomics of Steinernema reveals deeply conserved gene regulatory networks.</title>
        <authorList>
            <person name="Dillman A.R."/>
            <person name="Macchietto M."/>
            <person name="Porter C.F."/>
            <person name="Rogers A."/>
            <person name="Williams B."/>
            <person name="Antoshechkin I."/>
            <person name="Lee M.M."/>
            <person name="Goodwin Z."/>
            <person name="Lu X."/>
            <person name="Lewis E.E."/>
            <person name="Goodrich-Blair H."/>
            <person name="Stock S.P."/>
            <person name="Adams B.J."/>
            <person name="Sternberg P.W."/>
            <person name="Mortazavi A."/>
        </authorList>
    </citation>
    <scope>NUCLEOTIDE SEQUENCE [LARGE SCALE GENOMIC DNA]</scope>
    <source>
        <strain evidence="2 3">ALL</strain>
    </source>
</reference>
<proteinExistence type="predicted"/>
<evidence type="ECO:0000313" key="2">
    <source>
        <dbReference type="EMBL" id="TKR82042.1"/>
    </source>
</evidence>
<feature type="compositionally biased region" description="Basic and acidic residues" evidence="1">
    <location>
        <begin position="288"/>
        <end position="303"/>
    </location>
</feature>
<dbReference type="OrthoDB" id="5856197at2759"/>
<dbReference type="Proteomes" id="UP000298663">
    <property type="component" value="Unassembled WGS sequence"/>
</dbReference>
<evidence type="ECO:0000256" key="1">
    <source>
        <dbReference type="SAM" id="MobiDB-lite"/>
    </source>
</evidence>
<feature type="compositionally biased region" description="Basic and acidic residues" evidence="1">
    <location>
        <begin position="618"/>
        <end position="630"/>
    </location>
</feature>
<feature type="compositionally biased region" description="Polar residues" evidence="1">
    <location>
        <begin position="545"/>
        <end position="555"/>
    </location>
</feature>
<comment type="caution">
    <text evidence="2">The sequence shown here is derived from an EMBL/GenBank/DDBJ whole genome shotgun (WGS) entry which is preliminary data.</text>
</comment>
<feature type="region of interest" description="Disordered" evidence="1">
    <location>
        <begin position="472"/>
        <end position="661"/>
    </location>
</feature>
<feature type="compositionally biased region" description="Polar residues" evidence="1">
    <location>
        <begin position="183"/>
        <end position="197"/>
    </location>
</feature>
<feature type="compositionally biased region" description="Low complexity" evidence="1">
    <location>
        <begin position="19"/>
        <end position="33"/>
    </location>
</feature>
<name>A0A4U5NH55_STECR</name>
<feature type="compositionally biased region" description="Low complexity" evidence="1">
    <location>
        <begin position="363"/>
        <end position="378"/>
    </location>
</feature>
<sequence length="661" mass="72495">MGMSEASKESKKSKDRSDSISSQQDGSQSSPGKSSRKLQDPPESKMSESLSSVSGQESESSSSKSETKSKLRKFKEGLGFGSKKGATEEALSPDSRRFSDAFVVQKFKDLEARRSSTQLEVPTQFRKSKNRSPSESPRRSPEDSRRESTDSRISASSLIQAALGRPTQVDTVPVSSLPAITIQADTPQTENAHNNNGRPLGATSALPPLPSSTRGRPRLQDVQQSSTESSADPDYRPISGIRKLPLSSSSAISSTSEDRRGSSQSESSRVSLATHKSVTFSDHIQVTEIERKERELEEEHSSSSEEESSIVSTRPVHVRRKRSDEETAVPGFSDGYHSEDVNPAHQEDYALKYDSDESNTVQYSYAYEAPSASSSSSADVDSGVLEQPDAPLRKEHEATGSIQASETTLPPSQSLQSVYREDELGPDYQTEFTLNQLNLLPEKVREAVLHELMESGYSGQDINVPMSGSMTRLHAEDSRSPSVASFQGFPRSASGYLDNPDLSPMYQHYPQIGGERQLEQERSQSTPPQEDQRLKGIDESFYDNVPSTSQITSPAHQKPPSGRPKTFRFSTNLHGEDGASSSSISPETPEEETEMRKKFVALYGNRRAPIANASDTEECPKDPAPSDRRGSASGFSTDSWESIVSATSMRAESKLRRNFNY</sequence>
<protein>
    <submittedName>
        <fullName evidence="2">Uncharacterized protein</fullName>
    </submittedName>
</protein>
<feature type="compositionally biased region" description="Basic and acidic residues" evidence="1">
    <location>
        <begin position="37"/>
        <end position="46"/>
    </location>
</feature>
<keyword evidence="3" id="KW-1185">Reference proteome</keyword>
<feature type="compositionally biased region" description="Polar residues" evidence="1">
    <location>
        <begin position="221"/>
        <end position="230"/>
    </location>
</feature>
<organism evidence="2 3">
    <name type="scientific">Steinernema carpocapsae</name>
    <name type="common">Entomopathogenic nematode</name>
    <dbReference type="NCBI Taxonomy" id="34508"/>
    <lineage>
        <taxon>Eukaryota</taxon>
        <taxon>Metazoa</taxon>
        <taxon>Ecdysozoa</taxon>
        <taxon>Nematoda</taxon>
        <taxon>Chromadorea</taxon>
        <taxon>Rhabditida</taxon>
        <taxon>Tylenchina</taxon>
        <taxon>Panagrolaimomorpha</taxon>
        <taxon>Strongyloidoidea</taxon>
        <taxon>Steinernematidae</taxon>
        <taxon>Steinernema</taxon>
    </lineage>
</organism>
<feature type="compositionally biased region" description="Basic and acidic residues" evidence="1">
    <location>
        <begin position="1"/>
        <end position="18"/>
    </location>
</feature>
<accession>A0A4U5NH55</accession>
<evidence type="ECO:0000313" key="3">
    <source>
        <dbReference type="Proteomes" id="UP000298663"/>
    </source>
</evidence>
<feature type="compositionally biased region" description="Basic and acidic residues" evidence="1">
    <location>
        <begin position="136"/>
        <end position="150"/>
    </location>
</feature>
<dbReference type="STRING" id="34508.A0A4U5NH55"/>
<feature type="compositionally biased region" description="Polar residues" evidence="1">
    <location>
        <begin position="274"/>
        <end position="284"/>
    </location>
</feature>
<reference evidence="2 3" key="2">
    <citation type="journal article" date="2019" name="G3 (Bethesda)">
        <title>Hybrid Assembly of the Genome of the Entomopathogenic Nematode Steinernema carpocapsae Identifies the X-Chromosome.</title>
        <authorList>
            <person name="Serra L."/>
            <person name="Macchietto M."/>
            <person name="Macias-Munoz A."/>
            <person name="McGill C.J."/>
            <person name="Rodriguez I.M."/>
            <person name="Rodriguez B."/>
            <person name="Murad R."/>
            <person name="Mortazavi A."/>
        </authorList>
    </citation>
    <scope>NUCLEOTIDE SEQUENCE [LARGE SCALE GENOMIC DNA]</scope>
    <source>
        <strain evidence="2 3">ALL</strain>
    </source>
</reference>
<feature type="region of interest" description="Disordered" evidence="1">
    <location>
        <begin position="1"/>
        <end position="415"/>
    </location>
</feature>
<dbReference type="AlphaFoldDB" id="A0A4U5NH55"/>
<feature type="compositionally biased region" description="Polar residues" evidence="1">
    <location>
        <begin position="633"/>
        <end position="650"/>
    </location>
</feature>
<dbReference type="EMBL" id="AZBU02000004">
    <property type="protein sequence ID" value="TKR82042.1"/>
    <property type="molecule type" value="Genomic_DNA"/>
</dbReference>
<feature type="compositionally biased region" description="Polar residues" evidence="1">
    <location>
        <begin position="400"/>
        <end position="415"/>
    </location>
</feature>
<feature type="compositionally biased region" description="Low complexity" evidence="1">
    <location>
        <begin position="47"/>
        <end position="64"/>
    </location>
</feature>
<gene>
    <name evidence="2" type="ORF">L596_015819</name>
</gene>
<feature type="compositionally biased region" description="Basic and acidic residues" evidence="1">
    <location>
        <begin position="336"/>
        <end position="355"/>
    </location>
</feature>